<name>F2UCI9_SALR5</name>
<feature type="compositionally biased region" description="Low complexity" evidence="3">
    <location>
        <begin position="1207"/>
        <end position="1229"/>
    </location>
</feature>
<accession>F2UCI9</accession>
<dbReference type="OMA" id="ITFCERF"/>
<feature type="compositionally biased region" description="Low complexity" evidence="3">
    <location>
        <begin position="1020"/>
        <end position="1037"/>
    </location>
</feature>
<dbReference type="AlphaFoldDB" id="F2UCI9"/>
<dbReference type="Proteomes" id="UP000007799">
    <property type="component" value="Unassembled WGS sequence"/>
</dbReference>
<feature type="compositionally biased region" description="Basic and acidic residues" evidence="3">
    <location>
        <begin position="294"/>
        <end position="319"/>
    </location>
</feature>
<evidence type="ECO:0000259" key="5">
    <source>
        <dbReference type="PROSITE" id="PS50215"/>
    </source>
</evidence>
<proteinExistence type="predicted"/>
<dbReference type="PANTHER" id="PTHR45702:SF6">
    <property type="entry name" value="DISINTEGRIN AND METALLOPROTEINASE DOMAIN-CONTAINING PROTEIN 17"/>
    <property type="match status" value="1"/>
</dbReference>
<feature type="active site" evidence="2">
    <location>
        <position position="500"/>
    </location>
</feature>
<evidence type="ECO:0000313" key="7">
    <source>
        <dbReference type="Proteomes" id="UP000007799"/>
    </source>
</evidence>
<feature type="binding site" evidence="2">
    <location>
        <position position="509"/>
    </location>
    <ligand>
        <name>Zn(2+)</name>
        <dbReference type="ChEBI" id="CHEBI:29105"/>
        <note>catalytic</note>
    </ligand>
</feature>
<dbReference type="GO" id="GO:0006509">
    <property type="term" value="P:membrane protein ectodomain proteolysis"/>
    <property type="evidence" value="ECO:0007669"/>
    <property type="project" value="TreeGrafter"/>
</dbReference>
<feature type="domain" description="Peptidase M12B" evidence="5">
    <location>
        <begin position="346"/>
        <end position="556"/>
    </location>
</feature>
<comment type="caution">
    <text evidence="2">Lacks conserved residue(s) required for the propagation of feature annotation.</text>
</comment>
<keyword evidence="2" id="KW-0479">Metal-binding</keyword>
<dbReference type="EMBL" id="GL832968">
    <property type="protein sequence ID" value="EGD74296.1"/>
    <property type="molecule type" value="Genomic_DNA"/>
</dbReference>
<feature type="region of interest" description="Disordered" evidence="3">
    <location>
        <begin position="276"/>
        <end position="319"/>
    </location>
</feature>
<dbReference type="OrthoDB" id="2131567at2759"/>
<keyword evidence="2" id="KW-0862">Zinc</keyword>
<dbReference type="PROSITE" id="PS50215">
    <property type="entry name" value="ADAM_MEPRO"/>
    <property type="match status" value="1"/>
</dbReference>
<dbReference type="InterPro" id="IPR024079">
    <property type="entry name" value="MetalloPept_cat_dom_sf"/>
</dbReference>
<dbReference type="RefSeq" id="XP_004993196.1">
    <property type="nucleotide sequence ID" value="XM_004993139.1"/>
</dbReference>
<dbReference type="GeneID" id="16073771"/>
<evidence type="ECO:0000256" key="2">
    <source>
        <dbReference type="PROSITE-ProRule" id="PRU00276"/>
    </source>
</evidence>
<feature type="compositionally biased region" description="Low complexity" evidence="3">
    <location>
        <begin position="1116"/>
        <end position="1134"/>
    </location>
</feature>
<reference evidence="6" key="1">
    <citation type="submission" date="2009-08" db="EMBL/GenBank/DDBJ databases">
        <title>Annotation of Salpingoeca rosetta.</title>
        <authorList>
            <consortium name="The Broad Institute Genome Sequencing Platform"/>
            <person name="Russ C."/>
            <person name="Cuomo C."/>
            <person name="Burger G."/>
            <person name="Gray M.W."/>
            <person name="Holland P.W.H."/>
            <person name="King N."/>
            <person name="Lang F.B.F."/>
            <person name="Roger A.J."/>
            <person name="Ruiz-Trillo I."/>
            <person name="Young S.K."/>
            <person name="Zeng Q."/>
            <person name="Gargeya S."/>
            <person name="Alvarado L."/>
            <person name="Berlin A."/>
            <person name="Chapman S.B."/>
            <person name="Chen Z."/>
            <person name="Freedman E."/>
            <person name="Gellesch M."/>
            <person name="Goldberg J."/>
            <person name="Griggs A."/>
            <person name="Gujja S."/>
            <person name="Heilman E."/>
            <person name="Heiman D."/>
            <person name="Howarth C."/>
            <person name="Mehta T."/>
            <person name="Neiman D."/>
            <person name="Pearson M."/>
            <person name="Roberts A."/>
            <person name="Saif S."/>
            <person name="Shea T."/>
            <person name="Shenoy N."/>
            <person name="Sisk P."/>
            <person name="Stolte C."/>
            <person name="Sykes S."/>
            <person name="White J."/>
            <person name="Yandava C."/>
            <person name="Haas B."/>
            <person name="Nusbaum C."/>
            <person name="Birren B."/>
        </authorList>
    </citation>
    <scope>NUCLEOTIDE SEQUENCE [LARGE SCALE GENOMIC DNA]</scope>
    <source>
        <strain evidence="6">ATCC 50818</strain>
    </source>
</reference>
<feature type="binding site" evidence="2">
    <location>
        <position position="499"/>
    </location>
    <ligand>
        <name>Zn(2+)</name>
        <dbReference type="ChEBI" id="CHEBI:29105"/>
        <note>catalytic</note>
    </ligand>
</feature>
<feature type="region of interest" description="Disordered" evidence="3">
    <location>
        <begin position="45"/>
        <end position="72"/>
    </location>
</feature>
<dbReference type="KEGG" id="sre:PTSG_06305"/>
<dbReference type="InterPro" id="IPR051489">
    <property type="entry name" value="ADAM_Metalloproteinase"/>
</dbReference>
<dbReference type="Gene3D" id="3.40.390.10">
    <property type="entry name" value="Collagenase (Catalytic Domain)"/>
    <property type="match status" value="1"/>
</dbReference>
<feature type="compositionally biased region" description="Low complexity" evidence="3">
    <location>
        <begin position="1045"/>
        <end position="1062"/>
    </location>
</feature>
<evidence type="ECO:0000256" key="3">
    <source>
        <dbReference type="SAM" id="MobiDB-lite"/>
    </source>
</evidence>
<organism evidence="7">
    <name type="scientific">Salpingoeca rosetta (strain ATCC 50818 / BSB-021)</name>
    <dbReference type="NCBI Taxonomy" id="946362"/>
    <lineage>
        <taxon>Eukaryota</taxon>
        <taxon>Choanoflagellata</taxon>
        <taxon>Craspedida</taxon>
        <taxon>Salpingoecidae</taxon>
        <taxon>Salpingoeca</taxon>
    </lineage>
</organism>
<evidence type="ECO:0000313" key="6">
    <source>
        <dbReference type="EMBL" id="EGD74296.1"/>
    </source>
</evidence>
<dbReference type="GO" id="GO:0004222">
    <property type="term" value="F:metalloendopeptidase activity"/>
    <property type="evidence" value="ECO:0007669"/>
    <property type="project" value="InterPro"/>
</dbReference>
<feature type="compositionally biased region" description="Low complexity" evidence="3">
    <location>
        <begin position="45"/>
        <end position="71"/>
    </location>
</feature>
<keyword evidence="7" id="KW-1185">Reference proteome</keyword>
<dbReference type="Pfam" id="PF13574">
    <property type="entry name" value="Reprolysin_2"/>
    <property type="match status" value="1"/>
</dbReference>
<dbReference type="PANTHER" id="PTHR45702">
    <property type="entry name" value="ADAM10/ADAM17 METALLOPEPTIDASE FAMILY MEMBER"/>
    <property type="match status" value="1"/>
</dbReference>
<dbReference type="Pfam" id="PF01562">
    <property type="entry name" value="Pep_M12B_propep"/>
    <property type="match status" value="1"/>
</dbReference>
<sequence length="1260" mass="138147">MPRPTRARTGALLVCAAAVLLIPAIITTTTTTVAAAPDAGPIADANTFNDNDNNNDTAASANTPRLSPRAARVPREAAPHLAGALRYHEVLSASDVSHVHVQRRRRRSTFEEELFGKAEPTSEHHEVRFSAHGRVFDLRLVKNHRMFAHGIRARIIDENGKVTPFRVDAENYLVGHDMSDEANSHANLYIRDGVLAGFMHVHNNTFFVERSLHHYPNDSSIDMIVYRAADVRTGDWRRGLNATGHSFCGADHHHTKHQDTISRMTAKERRKYFADLNNSSSGAGSAGGDGDQAAPDHHDHDHDHNDHDDQHDHHAHGNNEYEFPQLYGEQQAHVRARRARPSETDNTCLVSVVADARFHAFHNNERADTTQSMLQHFAIADDIFSSTVFAGDIPSGLSLFVHEVTIRLDNFVSTTSVTEMLSDFSSTIDFSSSCVAHLFTRVDFTGGTLGLAWVGSPDANRAGGICHSSRSQWLNTGLTSNINFGENVPFATTSLVTSHEVGHNWGSSHDDPEDPVCAPDELNGGKYLMFAVAVDGSQDNNQHFSPCSRELIAAVLRVKGTCFAPQPAGVCGNGKVETDPTGDTSEECDAGGEQDQCCNSACELKRPNGQATQCTALNNICCDSATCSFYADNTHQCYEPFDLDPLCRGVGMCVGGECQDPPPPKAAGEPCSNGGRCQEVADPDKRCITFCERFGATQCTCTGSDECSMCCEHNPDADCSGGSNCGCPFQDFDGCVPAMSVVTQARVSDPQCYADDPNDAANTRYEDNPILQPCTEPDVNDCLHVLDLPPGTPCSSGQCNRQGQCERAASGIARFWDPDNFSLDSLKLWARNNIVGAVMIVALLLWIPAVCLIKRYDHKQRELNAAYGTRRTASTMKRKKHPRQGGAVGTAGRRRRSKDTSAAARGPRPRRDGRGGPAPSNGLAGSSGGGERRRGARAASTRDGGDRRRNGSGSGSGSSEQGNGERKRRGAKVARAREQQPQQQPQQQRQRARQQQQQQQQKRYPEKRAQALAAHDKPQPSRQQQQQQQHQLQQQQQRQREQMQRRQQQQQARLQHQSAQRQELARRATSGQRVIGARPPSTRRNLPSNPPPYTAVTALDESRRPTAPSSLASSAGRRPQQQQGQHRPTQRTPQGAGMRARAHQPPQTRSGASSGGSGVRSPHQQQQQQQQQAYPRYNPGVREPVQQHSPNTGRALPNQPRRIVARGPATSGSSSASSPGHRQQQQQQQLGHRPTRRMDDREPRRHVIQESSKGRDLVFD</sequence>
<dbReference type="GO" id="GO:0005886">
    <property type="term" value="C:plasma membrane"/>
    <property type="evidence" value="ECO:0007669"/>
    <property type="project" value="TreeGrafter"/>
</dbReference>
<dbReference type="InterPro" id="IPR001590">
    <property type="entry name" value="Peptidase_M12B"/>
</dbReference>
<keyword evidence="4" id="KW-0732">Signal</keyword>
<feature type="region of interest" description="Disordered" evidence="3">
    <location>
        <begin position="867"/>
        <end position="1260"/>
    </location>
</feature>
<feature type="compositionally biased region" description="Low complexity" evidence="3">
    <location>
        <begin position="979"/>
        <end position="1001"/>
    </location>
</feature>
<feature type="chain" id="PRO_5003288569" evidence="4">
    <location>
        <begin position="36"/>
        <end position="1260"/>
    </location>
</feature>
<dbReference type="eggNOG" id="KOG3658">
    <property type="taxonomic scope" value="Eukaryota"/>
</dbReference>
<dbReference type="GO" id="GO:0007219">
    <property type="term" value="P:Notch signaling pathway"/>
    <property type="evidence" value="ECO:0007669"/>
    <property type="project" value="TreeGrafter"/>
</dbReference>
<dbReference type="InParanoid" id="F2UCI9"/>
<gene>
    <name evidence="6" type="ORF">PTSG_06305</name>
</gene>
<feature type="binding site" evidence="2">
    <location>
        <position position="503"/>
    </location>
    <ligand>
        <name>Zn(2+)</name>
        <dbReference type="ChEBI" id="CHEBI:29105"/>
        <note>catalytic</note>
    </ligand>
</feature>
<dbReference type="SUPFAM" id="SSF55486">
    <property type="entry name" value="Metalloproteases ('zincins'), catalytic domain"/>
    <property type="match status" value="1"/>
</dbReference>
<evidence type="ECO:0000256" key="4">
    <source>
        <dbReference type="SAM" id="SignalP"/>
    </source>
</evidence>
<feature type="signal peptide" evidence="4">
    <location>
        <begin position="1"/>
        <end position="35"/>
    </location>
</feature>
<dbReference type="InterPro" id="IPR002870">
    <property type="entry name" value="Peptidase_M12B_N"/>
</dbReference>
<protein>
    <submittedName>
        <fullName evidence="6">ADAM-17 protein</fullName>
    </submittedName>
</protein>
<keyword evidence="1" id="KW-1015">Disulfide bond</keyword>
<evidence type="ECO:0000256" key="1">
    <source>
        <dbReference type="ARBA" id="ARBA00023157"/>
    </source>
</evidence>
<feature type="compositionally biased region" description="Basic and acidic residues" evidence="3">
    <location>
        <begin position="1236"/>
        <end position="1260"/>
    </location>
</feature>
<feature type="compositionally biased region" description="Basic and acidic residues" evidence="3">
    <location>
        <begin position="1003"/>
        <end position="1019"/>
    </location>
</feature>
<dbReference type="GO" id="GO:0046872">
    <property type="term" value="F:metal ion binding"/>
    <property type="evidence" value="ECO:0007669"/>
    <property type="project" value="UniProtKB-KW"/>
</dbReference>